<gene>
    <name evidence="1" type="ORF">GSLYS_00007024001</name>
</gene>
<evidence type="ECO:0008006" key="3">
    <source>
        <dbReference type="Google" id="ProtNLM"/>
    </source>
</evidence>
<dbReference type="SUPFAM" id="SSF101478">
    <property type="entry name" value="ADP-ribosylglycohydrolase"/>
    <property type="match status" value="1"/>
</dbReference>
<name>A0AAV2HKF1_LYMST</name>
<evidence type="ECO:0000313" key="1">
    <source>
        <dbReference type="EMBL" id="CAL1533006.1"/>
    </source>
</evidence>
<protein>
    <recommendedName>
        <fullName evidence="3">ADP-ribosylglycohydrolase</fullName>
    </recommendedName>
</protein>
<dbReference type="AlphaFoldDB" id="A0AAV2HKF1"/>
<dbReference type="PANTHER" id="PTHR16222">
    <property type="entry name" value="ADP-RIBOSYLGLYCOHYDROLASE"/>
    <property type="match status" value="1"/>
</dbReference>
<dbReference type="InterPro" id="IPR005502">
    <property type="entry name" value="Ribosyl_crysJ1"/>
</dbReference>
<accession>A0AAV2HKF1</accession>
<keyword evidence="2" id="KW-1185">Reference proteome</keyword>
<organism evidence="1 2">
    <name type="scientific">Lymnaea stagnalis</name>
    <name type="common">Great pond snail</name>
    <name type="synonym">Helix stagnalis</name>
    <dbReference type="NCBI Taxonomy" id="6523"/>
    <lineage>
        <taxon>Eukaryota</taxon>
        <taxon>Metazoa</taxon>
        <taxon>Spiralia</taxon>
        <taxon>Lophotrochozoa</taxon>
        <taxon>Mollusca</taxon>
        <taxon>Gastropoda</taxon>
        <taxon>Heterobranchia</taxon>
        <taxon>Euthyneura</taxon>
        <taxon>Panpulmonata</taxon>
        <taxon>Hygrophila</taxon>
        <taxon>Lymnaeoidea</taxon>
        <taxon>Lymnaeidae</taxon>
        <taxon>Lymnaea</taxon>
    </lineage>
</organism>
<dbReference type="Pfam" id="PF03747">
    <property type="entry name" value="ADP_ribosyl_GH"/>
    <property type="match status" value="1"/>
</dbReference>
<dbReference type="InterPro" id="IPR050792">
    <property type="entry name" value="ADP-ribosylglycohydrolase"/>
</dbReference>
<dbReference type="PANTHER" id="PTHR16222:SF34">
    <property type="entry name" value="ADP-RIBOSYLGLYCOHYDROLASE"/>
    <property type="match status" value="1"/>
</dbReference>
<proteinExistence type="predicted"/>
<comment type="caution">
    <text evidence="1">The sequence shown here is derived from an EMBL/GenBank/DDBJ whole genome shotgun (WGS) entry which is preliminary data.</text>
</comment>
<dbReference type="EMBL" id="CAXITT010000131">
    <property type="protein sequence ID" value="CAL1533006.1"/>
    <property type="molecule type" value="Genomic_DNA"/>
</dbReference>
<sequence>MVYKKLLTPFASLRRYWRSTLSPANVTLGSQYICIQPQAVSGRFLTVTVTASAASVFALLFLSQPPSQSLTPGRSFRRDHSQDSHSDAAVLKTEALIKEEAPGMSKPTISEPVKNAKAAAVWGLFVADAIAMPVHWYYEPSDIKHDYGQWLSGYVAPHGKHPSSILRLSAVDGSGRGANSSGKALIGNVILHDKLQFWNGSNKNNHYHQGMKAGDNTLNAVMALHELQTMNKFDHDLVKPERLVRAAVLEDYVQFMTTPGTHNDTYAESFHRSFFRAWTDSGEKKTADEVIEFAENRSKKMLESNPDHQLAVVGSLVPAIPWIIRNAHKSEKECVQNVVDFVKLTHPVPSLVSFVDTYTRLLHAVINGKDLKSEVMQALGNSILGGPGNRDRILKKLDASASIPKGSEARLQMYQSMVSLLGSACYIEGALNSLLFLALEFHDDFEGGVLANANSGGENCHRGAALGALLAAASSYKGTGVPAKFKDGLHSLKPAIETAVREMNEGF</sequence>
<dbReference type="Gene3D" id="1.10.4080.10">
    <property type="entry name" value="ADP-ribosylation/Crystallin J1"/>
    <property type="match status" value="1"/>
</dbReference>
<dbReference type="InterPro" id="IPR036705">
    <property type="entry name" value="Ribosyl_crysJ1_sf"/>
</dbReference>
<evidence type="ECO:0000313" key="2">
    <source>
        <dbReference type="Proteomes" id="UP001497497"/>
    </source>
</evidence>
<dbReference type="Proteomes" id="UP001497497">
    <property type="component" value="Unassembled WGS sequence"/>
</dbReference>
<reference evidence="1 2" key="1">
    <citation type="submission" date="2024-04" db="EMBL/GenBank/DDBJ databases">
        <authorList>
            <consortium name="Genoscope - CEA"/>
            <person name="William W."/>
        </authorList>
    </citation>
    <scope>NUCLEOTIDE SEQUENCE [LARGE SCALE GENOMIC DNA]</scope>
</reference>